<feature type="compositionally biased region" description="Basic and acidic residues" evidence="3">
    <location>
        <begin position="1"/>
        <end position="11"/>
    </location>
</feature>
<dbReference type="InterPro" id="IPR000915">
    <property type="entry name" value="60S_ribosomal_eL6"/>
</dbReference>
<sequence>METAKSAEKKIKSPAKSAAAKVEAKKDGKNKKPHHPRNKKLPGGIWKYSKSQMYGRRALYKIKKVAMEKKKDNEKPLYKVKQVNAKGGLQVRNVPIKKEELSAQRVICLKHLKESGLLLVTGPWKANRVPLRRIHPGLVIATQTKLDLSEVKLPAHLNDRYFKRVKGSHKKKNKEEGSLFEAKPKPTWCLSSARLTRFSLRNGMYPHKMIY</sequence>
<evidence type="ECO:0000256" key="3">
    <source>
        <dbReference type="SAM" id="MobiDB-lite"/>
    </source>
</evidence>
<comment type="subunit">
    <text evidence="2">Component of the large ribosomal subunit. May bind IPO9 with low affinity.</text>
</comment>
<dbReference type="InterPro" id="IPR005568">
    <property type="entry name" value="Ribosomal_uL6_N"/>
</dbReference>
<feature type="domain" description="Large ribosomal subunit protein uL6 N-terminal" evidence="4">
    <location>
        <begin position="29"/>
        <end position="79"/>
    </location>
</feature>
<evidence type="ECO:0000313" key="5">
    <source>
        <dbReference type="EMBL" id="UYV61400.1"/>
    </source>
</evidence>
<dbReference type="PANTHER" id="PTHR10715:SF0">
    <property type="entry name" value="LARGE RIBOSOMAL SUBUNIT PROTEIN EL6"/>
    <property type="match status" value="1"/>
</dbReference>
<feature type="compositionally biased region" description="Basic residues" evidence="3">
    <location>
        <begin position="28"/>
        <end position="40"/>
    </location>
</feature>
<keyword evidence="6" id="KW-1185">Reference proteome</keyword>
<accession>A0ABY6K0N9</accession>
<dbReference type="EMBL" id="CP092863">
    <property type="protein sequence ID" value="UYV61400.1"/>
    <property type="molecule type" value="Genomic_DNA"/>
</dbReference>
<dbReference type="SUPFAM" id="SSF50104">
    <property type="entry name" value="Translation proteins SH3-like domain"/>
    <property type="match status" value="1"/>
</dbReference>
<comment type="function">
    <text evidence="1">Component of the large ribosomal subunit. The ribosome is a large ribonucleoprotein complex responsible for the synthesis of proteins in the cell.</text>
</comment>
<dbReference type="Proteomes" id="UP001235939">
    <property type="component" value="Chromosome 01"/>
</dbReference>
<dbReference type="PANTHER" id="PTHR10715">
    <property type="entry name" value="60S RIBOSOMAL PROTEIN L6"/>
    <property type="match status" value="1"/>
</dbReference>
<dbReference type="Pfam" id="PF03868">
    <property type="entry name" value="Ribosomal_L6e_N"/>
    <property type="match status" value="1"/>
</dbReference>
<evidence type="ECO:0000313" key="6">
    <source>
        <dbReference type="Proteomes" id="UP001235939"/>
    </source>
</evidence>
<protein>
    <submittedName>
        <fullName evidence="5">RPL6</fullName>
    </submittedName>
</protein>
<dbReference type="InterPro" id="IPR008991">
    <property type="entry name" value="Translation_prot_SH3-like_sf"/>
</dbReference>
<feature type="region of interest" description="Disordered" evidence="3">
    <location>
        <begin position="1"/>
        <end position="45"/>
    </location>
</feature>
<evidence type="ECO:0000259" key="4">
    <source>
        <dbReference type="Pfam" id="PF03868"/>
    </source>
</evidence>
<gene>
    <name evidence="5" type="ORF">LAZ67_1004725</name>
</gene>
<name>A0ABY6K0N9_9ARAC</name>
<reference evidence="5 6" key="1">
    <citation type="submission" date="2022-01" db="EMBL/GenBank/DDBJ databases">
        <title>A chromosomal length assembly of Cordylochernes scorpioides.</title>
        <authorList>
            <person name="Zeh D."/>
            <person name="Zeh J."/>
        </authorList>
    </citation>
    <scope>NUCLEOTIDE SEQUENCE [LARGE SCALE GENOMIC DNA]</scope>
    <source>
        <strain evidence="5">IN4F17</strain>
        <tissue evidence="5">Whole Body</tissue>
    </source>
</reference>
<organism evidence="5 6">
    <name type="scientific">Cordylochernes scorpioides</name>
    <dbReference type="NCBI Taxonomy" id="51811"/>
    <lineage>
        <taxon>Eukaryota</taxon>
        <taxon>Metazoa</taxon>
        <taxon>Ecdysozoa</taxon>
        <taxon>Arthropoda</taxon>
        <taxon>Chelicerata</taxon>
        <taxon>Arachnida</taxon>
        <taxon>Pseudoscorpiones</taxon>
        <taxon>Cheliferoidea</taxon>
        <taxon>Chernetidae</taxon>
        <taxon>Cordylochernes</taxon>
    </lineage>
</organism>
<evidence type="ECO:0000256" key="1">
    <source>
        <dbReference type="ARBA" id="ARBA00034092"/>
    </source>
</evidence>
<dbReference type="Pfam" id="PF01159">
    <property type="entry name" value="Ribosomal_L6e"/>
    <property type="match status" value="1"/>
</dbReference>
<evidence type="ECO:0000256" key="2">
    <source>
        <dbReference type="ARBA" id="ARBA00046388"/>
    </source>
</evidence>
<proteinExistence type="predicted"/>